<dbReference type="EMBL" id="MU277407">
    <property type="protein sequence ID" value="KAI0054507.1"/>
    <property type="molecule type" value="Genomic_DNA"/>
</dbReference>
<evidence type="ECO:0000313" key="1">
    <source>
        <dbReference type="EMBL" id="KAI0054507.1"/>
    </source>
</evidence>
<reference evidence="1" key="2">
    <citation type="journal article" date="2022" name="New Phytol.">
        <title>Evolutionary transition to the ectomycorrhizal habit in the genomes of a hyperdiverse lineage of mushroom-forming fungi.</title>
        <authorList>
            <person name="Looney B."/>
            <person name="Miyauchi S."/>
            <person name="Morin E."/>
            <person name="Drula E."/>
            <person name="Courty P.E."/>
            <person name="Kohler A."/>
            <person name="Kuo A."/>
            <person name="LaButti K."/>
            <person name="Pangilinan J."/>
            <person name="Lipzen A."/>
            <person name="Riley R."/>
            <person name="Andreopoulos W."/>
            <person name="He G."/>
            <person name="Johnson J."/>
            <person name="Nolan M."/>
            <person name="Tritt A."/>
            <person name="Barry K.W."/>
            <person name="Grigoriev I.V."/>
            <person name="Nagy L.G."/>
            <person name="Hibbett D."/>
            <person name="Henrissat B."/>
            <person name="Matheny P.B."/>
            <person name="Labbe J."/>
            <person name="Martin F.M."/>
        </authorList>
    </citation>
    <scope>NUCLEOTIDE SEQUENCE</scope>
    <source>
        <strain evidence="1">HHB10654</strain>
    </source>
</reference>
<feature type="non-terminal residue" evidence="1">
    <location>
        <position position="1"/>
    </location>
</feature>
<accession>A0ACB8SEA0</accession>
<keyword evidence="2" id="KW-1185">Reference proteome</keyword>
<protein>
    <submittedName>
        <fullName evidence="1">Uncharacterized protein</fullName>
    </submittedName>
</protein>
<organism evidence="1 2">
    <name type="scientific">Artomyces pyxidatus</name>
    <dbReference type="NCBI Taxonomy" id="48021"/>
    <lineage>
        <taxon>Eukaryota</taxon>
        <taxon>Fungi</taxon>
        <taxon>Dikarya</taxon>
        <taxon>Basidiomycota</taxon>
        <taxon>Agaricomycotina</taxon>
        <taxon>Agaricomycetes</taxon>
        <taxon>Russulales</taxon>
        <taxon>Auriscalpiaceae</taxon>
        <taxon>Artomyces</taxon>
    </lineage>
</organism>
<evidence type="ECO:0000313" key="2">
    <source>
        <dbReference type="Proteomes" id="UP000814140"/>
    </source>
</evidence>
<comment type="caution">
    <text evidence="1">The sequence shown here is derived from an EMBL/GenBank/DDBJ whole genome shotgun (WGS) entry which is preliminary data.</text>
</comment>
<reference evidence="1" key="1">
    <citation type="submission" date="2021-03" db="EMBL/GenBank/DDBJ databases">
        <authorList>
            <consortium name="DOE Joint Genome Institute"/>
            <person name="Ahrendt S."/>
            <person name="Looney B.P."/>
            <person name="Miyauchi S."/>
            <person name="Morin E."/>
            <person name="Drula E."/>
            <person name="Courty P.E."/>
            <person name="Chicoki N."/>
            <person name="Fauchery L."/>
            <person name="Kohler A."/>
            <person name="Kuo A."/>
            <person name="Labutti K."/>
            <person name="Pangilinan J."/>
            <person name="Lipzen A."/>
            <person name="Riley R."/>
            <person name="Andreopoulos W."/>
            <person name="He G."/>
            <person name="Johnson J."/>
            <person name="Barry K.W."/>
            <person name="Grigoriev I.V."/>
            <person name="Nagy L."/>
            <person name="Hibbett D."/>
            <person name="Henrissat B."/>
            <person name="Matheny P.B."/>
            <person name="Labbe J."/>
            <person name="Martin F."/>
        </authorList>
    </citation>
    <scope>NUCLEOTIDE SEQUENCE</scope>
    <source>
        <strain evidence="1">HHB10654</strain>
    </source>
</reference>
<dbReference type="Proteomes" id="UP000814140">
    <property type="component" value="Unassembled WGS sequence"/>
</dbReference>
<gene>
    <name evidence="1" type="ORF">BV25DRAFT_1843611</name>
</gene>
<sequence length="456" mass="51183">ATETVSAPAAAQATPSGLLAPPAAPASRLTQTRQANTEGSGAIPRSSVVSVSTTTSGVGGPPATAQAMSNPVSTVSKPPSSGAKQTPRPNSSAQLAASSSSPVIPPQLTPVSSAAPSVPDIEMPDIKQESDETVVRQAAERDHHMNILKQKQDGAEPKTPANDDEHKECAQKRQEMHTAQLAKLNSIRTFHVATVRRLLKVQETVVEEGKVPSLTEALSLLEKHVQELRVRLQAEESGRQAAAEKLHQREEELARISANQSNGTKELNHMRKNLEDGAFARQMGKLKEEQERRAEIEKDMKTERAEVQQLRAKLEEETSRRQKAEDNLREHNFQHDVWETQRKSLNAVLQDEIERRREAEKLRAKLSACLDKERTETLSLREKLHHEGSRRQTVEKLLEEERKAMRKRYVRLRKSVRSHLWCQRCWKRFWTYNVEQVTSGTQSELPGITDIRWPEV</sequence>
<proteinExistence type="predicted"/>
<name>A0ACB8SEA0_9AGAM</name>